<accession>A0A6A6RMM1</accession>
<organism evidence="1 2">
    <name type="scientific">Massarina eburnea CBS 473.64</name>
    <dbReference type="NCBI Taxonomy" id="1395130"/>
    <lineage>
        <taxon>Eukaryota</taxon>
        <taxon>Fungi</taxon>
        <taxon>Dikarya</taxon>
        <taxon>Ascomycota</taxon>
        <taxon>Pezizomycotina</taxon>
        <taxon>Dothideomycetes</taxon>
        <taxon>Pleosporomycetidae</taxon>
        <taxon>Pleosporales</taxon>
        <taxon>Massarineae</taxon>
        <taxon>Massarinaceae</taxon>
        <taxon>Massarina</taxon>
    </lineage>
</organism>
<protein>
    <submittedName>
        <fullName evidence="1">Uncharacterized protein</fullName>
    </submittedName>
</protein>
<evidence type="ECO:0000313" key="1">
    <source>
        <dbReference type="EMBL" id="KAF2636397.1"/>
    </source>
</evidence>
<reference evidence="1" key="1">
    <citation type="journal article" date="2020" name="Stud. Mycol.">
        <title>101 Dothideomycetes genomes: a test case for predicting lifestyles and emergence of pathogens.</title>
        <authorList>
            <person name="Haridas S."/>
            <person name="Albert R."/>
            <person name="Binder M."/>
            <person name="Bloem J."/>
            <person name="Labutti K."/>
            <person name="Salamov A."/>
            <person name="Andreopoulos B."/>
            <person name="Baker S."/>
            <person name="Barry K."/>
            <person name="Bills G."/>
            <person name="Bluhm B."/>
            <person name="Cannon C."/>
            <person name="Castanera R."/>
            <person name="Culley D."/>
            <person name="Daum C."/>
            <person name="Ezra D."/>
            <person name="Gonzalez J."/>
            <person name="Henrissat B."/>
            <person name="Kuo A."/>
            <person name="Liang C."/>
            <person name="Lipzen A."/>
            <person name="Lutzoni F."/>
            <person name="Magnuson J."/>
            <person name="Mondo S."/>
            <person name="Nolan M."/>
            <person name="Ohm R."/>
            <person name="Pangilinan J."/>
            <person name="Park H.-J."/>
            <person name="Ramirez L."/>
            <person name="Alfaro M."/>
            <person name="Sun H."/>
            <person name="Tritt A."/>
            <person name="Yoshinaga Y."/>
            <person name="Zwiers L.-H."/>
            <person name="Turgeon B."/>
            <person name="Goodwin S."/>
            <person name="Spatafora J."/>
            <person name="Crous P."/>
            <person name="Grigoriev I."/>
        </authorList>
    </citation>
    <scope>NUCLEOTIDE SEQUENCE</scope>
    <source>
        <strain evidence="1">CBS 473.64</strain>
    </source>
</reference>
<proteinExistence type="predicted"/>
<gene>
    <name evidence="1" type="ORF">P280DRAFT_483682</name>
</gene>
<name>A0A6A6RMM1_9PLEO</name>
<evidence type="ECO:0000313" key="2">
    <source>
        <dbReference type="Proteomes" id="UP000799753"/>
    </source>
</evidence>
<dbReference type="OrthoDB" id="3799500at2759"/>
<dbReference type="Proteomes" id="UP000799753">
    <property type="component" value="Unassembled WGS sequence"/>
</dbReference>
<sequence>MAAPPSLSSPSALTHTGPSFQVLHHYTRSDHAQNIIYVRTNIVGTFASFNGAQTAALNALTNQLDTYERLDLNGTVCSYIDLEFRGIITSMNRCGMMHPRDEFQIKLIYNWNIVWAPPMGGEYEQALFCDVENGPKPKPSVKLPSKNAYLGYAPARARGPDFPLERHQHWAQSRVPIFRRYDEGSFRRPSNPYSAEFPEPYKMPVIQEDEVDLASHSKKVTNGQRLNLSGNSVTVQDTLPCRSGHRNLPYEPVAGSNRLEVKKPFNVQDIRYELGELPRPNGNGSTHQGGK</sequence>
<keyword evidence="2" id="KW-1185">Reference proteome</keyword>
<dbReference type="EMBL" id="MU006798">
    <property type="protein sequence ID" value="KAF2636397.1"/>
    <property type="molecule type" value="Genomic_DNA"/>
</dbReference>
<dbReference type="AlphaFoldDB" id="A0A6A6RMM1"/>